<feature type="domain" description="Cyclic nucleotide-binding" evidence="10">
    <location>
        <begin position="528"/>
        <end position="630"/>
    </location>
</feature>
<feature type="compositionally biased region" description="Basic residues" evidence="8">
    <location>
        <begin position="1068"/>
        <end position="1077"/>
    </location>
</feature>
<proteinExistence type="predicted"/>
<evidence type="ECO:0000256" key="4">
    <source>
        <dbReference type="ARBA" id="ARBA00022741"/>
    </source>
</evidence>
<dbReference type="InterPro" id="IPR011009">
    <property type="entry name" value="Kinase-like_dom_sf"/>
</dbReference>
<dbReference type="InterPro" id="IPR011992">
    <property type="entry name" value="EF-hand-dom_pair"/>
</dbReference>
<keyword evidence="5" id="KW-0418">Kinase</keyword>
<dbReference type="SUPFAM" id="SSF56112">
    <property type="entry name" value="Protein kinase-like (PK-like)"/>
    <property type="match status" value="1"/>
</dbReference>
<dbReference type="PROSITE" id="PS00108">
    <property type="entry name" value="PROTEIN_KINASE_ST"/>
    <property type="match status" value="1"/>
</dbReference>
<comment type="caution">
    <text evidence="12">The sequence shown here is derived from an EMBL/GenBank/DDBJ whole genome shotgun (WGS) entry which is preliminary data.</text>
</comment>
<dbReference type="PROSITE" id="PS50042">
    <property type="entry name" value="CNMP_BINDING_3"/>
    <property type="match status" value="4"/>
</dbReference>
<dbReference type="GO" id="GO:0004674">
    <property type="term" value="F:protein serine/threonine kinase activity"/>
    <property type="evidence" value="ECO:0007669"/>
    <property type="project" value="UniProtKB-KW"/>
</dbReference>
<dbReference type="GO" id="GO:0030553">
    <property type="term" value="F:cGMP binding"/>
    <property type="evidence" value="ECO:0007669"/>
    <property type="project" value="UniProtKB-KW"/>
</dbReference>
<dbReference type="GO" id="GO:0005524">
    <property type="term" value="F:ATP binding"/>
    <property type="evidence" value="ECO:0007669"/>
    <property type="project" value="UniProtKB-KW"/>
</dbReference>
<dbReference type="SUPFAM" id="SSF51206">
    <property type="entry name" value="cAMP-binding domain-like"/>
    <property type="match status" value="4"/>
</dbReference>
<dbReference type="InterPro" id="IPR050205">
    <property type="entry name" value="CDPK_Ser/Thr_kinases"/>
</dbReference>
<dbReference type="EMBL" id="JBGBPQ010000001">
    <property type="protein sequence ID" value="KAL1530162.1"/>
    <property type="molecule type" value="Genomic_DNA"/>
</dbReference>
<dbReference type="AlphaFoldDB" id="A0AB34KAE6"/>
<dbReference type="InterPro" id="IPR018490">
    <property type="entry name" value="cNMP-bd_dom_sf"/>
</dbReference>
<feature type="domain" description="EF-hand" evidence="11">
    <location>
        <begin position="467"/>
        <end position="502"/>
    </location>
</feature>
<evidence type="ECO:0000256" key="1">
    <source>
        <dbReference type="ARBA" id="ARBA00022527"/>
    </source>
</evidence>
<dbReference type="CDD" id="cd05117">
    <property type="entry name" value="STKc_CAMK"/>
    <property type="match status" value="1"/>
</dbReference>
<dbReference type="GO" id="GO:0005509">
    <property type="term" value="F:calcium ion binding"/>
    <property type="evidence" value="ECO:0007669"/>
    <property type="project" value="InterPro"/>
</dbReference>
<evidence type="ECO:0000256" key="8">
    <source>
        <dbReference type="SAM" id="MobiDB-lite"/>
    </source>
</evidence>
<dbReference type="PROSITE" id="PS50011">
    <property type="entry name" value="PROTEIN_KINASE_DOM"/>
    <property type="match status" value="1"/>
</dbReference>
<evidence type="ECO:0000256" key="5">
    <source>
        <dbReference type="ARBA" id="ARBA00022777"/>
    </source>
</evidence>
<keyword evidence="6" id="KW-0067">ATP-binding</keyword>
<dbReference type="Gene3D" id="2.60.120.10">
    <property type="entry name" value="Jelly Rolls"/>
    <property type="match status" value="4"/>
</dbReference>
<dbReference type="Pfam" id="PF00069">
    <property type="entry name" value="Pkinase"/>
    <property type="match status" value="1"/>
</dbReference>
<dbReference type="SMART" id="SM00220">
    <property type="entry name" value="S_TKc"/>
    <property type="match status" value="1"/>
</dbReference>
<dbReference type="InterPro" id="IPR014710">
    <property type="entry name" value="RmlC-like_jellyroll"/>
</dbReference>
<keyword evidence="7" id="KW-0142">cGMP-binding</keyword>
<keyword evidence="2" id="KW-0140">cGMP</keyword>
<evidence type="ECO:0000259" key="11">
    <source>
        <dbReference type="PROSITE" id="PS50222"/>
    </source>
</evidence>
<evidence type="ECO:0000259" key="10">
    <source>
        <dbReference type="PROSITE" id="PS50042"/>
    </source>
</evidence>
<dbReference type="Pfam" id="PF00027">
    <property type="entry name" value="cNMP_binding"/>
    <property type="match status" value="4"/>
</dbReference>
<feature type="domain" description="Cyclic nucleotide-binding" evidence="10">
    <location>
        <begin position="689"/>
        <end position="759"/>
    </location>
</feature>
<dbReference type="InterPro" id="IPR008271">
    <property type="entry name" value="Ser/Thr_kinase_AS"/>
</dbReference>
<evidence type="ECO:0000256" key="7">
    <source>
        <dbReference type="ARBA" id="ARBA00022992"/>
    </source>
</evidence>
<dbReference type="CDD" id="cd00038">
    <property type="entry name" value="CAP_ED"/>
    <property type="match status" value="4"/>
</dbReference>
<dbReference type="InterPro" id="IPR000719">
    <property type="entry name" value="Prot_kinase_dom"/>
</dbReference>
<organism evidence="12 13">
    <name type="scientific">Prymnesium parvum</name>
    <name type="common">Toxic golden alga</name>
    <dbReference type="NCBI Taxonomy" id="97485"/>
    <lineage>
        <taxon>Eukaryota</taxon>
        <taxon>Haptista</taxon>
        <taxon>Haptophyta</taxon>
        <taxon>Prymnesiophyceae</taxon>
        <taxon>Prymnesiales</taxon>
        <taxon>Prymnesiaceae</taxon>
        <taxon>Prymnesium</taxon>
    </lineage>
</organism>
<evidence type="ECO:0000313" key="13">
    <source>
        <dbReference type="Proteomes" id="UP001515480"/>
    </source>
</evidence>
<evidence type="ECO:0008006" key="14">
    <source>
        <dbReference type="Google" id="ProtNLM"/>
    </source>
</evidence>
<dbReference type="PROSITE" id="PS50222">
    <property type="entry name" value="EF_HAND_2"/>
    <property type="match status" value="1"/>
</dbReference>
<protein>
    <recommendedName>
        <fullName evidence="14">cGMP-dependent protein kinase</fullName>
    </recommendedName>
</protein>
<keyword evidence="4" id="KW-0547">Nucleotide-binding</keyword>
<dbReference type="InterPro" id="IPR000595">
    <property type="entry name" value="cNMP-bd_dom"/>
</dbReference>
<dbReference type="SMART" id="SM00100">
    <property type="entry name" value="cNMP"/>
    <property type="match status" value="4"/>
</dbReference>
<evidence type="ECO:0000256" key="2">
    <source>
        <dbReference type="ARBA" id="ARBA00022535"/>
    </source>
</evidence>
<feature type="domain" description="Cyclic nucleotide-binding" evidence="10">
    <location>
        <begin position="960"/>
        <end position="1044"/>
    </location>
</feature>
<dbReference type="PANTHER" id="PTHR24349">
    <property type="entry name" value="SERINE/THREONINE-PROTEIN KINASE"/>
    <property type="match status" value="1"/>
</dbReference>
<evidence type="ECO:0000256" key="3">
    <source>
        <dbReference type="ARBA" id="ARBA00022679"/>
    </source>
</evidence>
<keyword evidence="13" id="KW-1185">Reference proteome</keyword>
<keyword evidence="3" id="KW-0808">Transferase</keyword>
<feature type="domain" description="Protein kinase" evidence="9">
    <location>
        <begin position="130"/>
        <end position="397"/>
    </location>
</feature>
<name>A0AB34KAE6_PRYPA</name>
<feature type="domain" description="Cyclic nucleotide-binding" evidence="10">
    <location>
        <begin position="820"/>
        <end position="922"/>
    </location>
</feature>
<reference evidence="12 13" key="1">
    <citation type="journal article" date="2024" name="Science">
        <title>Giant polyketide synthase enzymes in the biosynthesis of giant marine polyether toxins.</title>
        <authorList>
            <person name="Fallon T.R."/>
            <person name="Shende V.V."/>
            <person name="Wierzbicki I.H."/>
            <person name="Pendleton A.L."/>
            <person name="Watervoot N.F."/>
            <person name="Auber R.P."/>
            <person name="Gonzalez D.J."/>
            <person name="Wisecaver J.H."/>
            <person name="Moore B.S."/>
        </authorList>
    </citation>
    <scope>NUCLEOTIDE SEQUENCE [LARGE SCALE GENOMIC DNA]</scope>
    <source>
        <strain evidence="12 13">12B1</strain>
    </source>
</reference>
<dbReference type="Proteomes" id="UP001515480">
    <property type="component" value="Unassembled WGS sequence"/>
</dbReference>
<accession>A0AB34KAE6</accession>
<evidence type="ECO:0000259" key="9">
    <source>
        <dbReference type="PROSITE" id="PS50011"/>
    </source>
</evidence>
<keyword evidence="1" id="KW-0723">Serine/threonine-protein kinase</keyword>
<dbReference type="SUPFAM" id="SSF47473">
    <property type="entry name" value="EF-hand"/>
    <property type="match status" value="1"/>
</dbReference>
<dbReference type="Gene3D" id="1.10.238.10">
    <property type="entry name" value="EF-hand"/>
    <property type="match status" value="1"/>
</dbReference>
<feature type="region of interest" description="Disordered" evidence="8">
    <location>
        <begin position="1061"/>
        <end position="1086"/>
    </location>
</feature>
<dbReference type="InterPro" id="IPR002048">
    <property type="entry name" value="EF_hand_dom"/>
</dbReference>
<gene>
    <name evidence="12" type="ORF">AB1Y20_001078</name>
</gene>
<evidence type="ECO:0000256" key="6">
    <source>
        <dbReference type="ARBA" id="ARBA00022840"/>
    </source>
</evidence>
<dbReference type="Gene3D" id="1.10.510.10">
    <property type="entry name" value="Transferase(Phosphotransferase) domain 1"/>
    <property type="match status" value="1"/>
</dbReference>
<sequence>MPPLFRMAFKHAFGACRAAARLSSLQNVARGCTARSRPLCMKHSPPQGLSPRLFAGGLAGAAALGVGIGLMVPTFQDAGRKDISSQKNRLAVDDNRRHSTVYEDIEEIADEIPRPAIIRDAERAELEGIYQFVSCLASGGSATVWRAVERSSGRPVAIKVIDKKLLPSSLLNMEVYSMQRCAGHPNIVQLLAAFELEPDEANPNGEWHLVMELAEGGELFERLLQHGAYTEKVASQLMRQAAKAIYHLHSCGIAHRDIKPENMVLMSQAPDAPLKLIDFGAAVVLEEGEQVIAGGKVGTWTYWAPEQANKELPYDQSVDMWSLGVVLFIMLSGRHPFEKPGTSPTVVLDAILEAKYSFNSKEWAGVSDRARELVARLLEPDPRKRMTAAQLLSHSWIRGEDVPEKPLPETAERLRAFKTASTAIHGSLLMAAFLYQDSLKAKEALTGNAPLRRTVTAEGAGILQPGSTFNVVRAAYNMFDPENKGHITAADLRRVCAQLGYKVDERDLDNMLSVLAPSKSLDHHSDERAISYDKFATMMESSYRRRYKAGEAVFRQGDPVDGFYILTQGECFVQASSRPGSAPQEVARLGPGDFFGETGLLEGRVARNTDVICSTDVEVLMIDRPMFLQLAEAPEGSAGAAIAEKMRERAEARQRRRLNKAIEMVQSAPLQRIRFRKGDVVFEQEGHDSPASYFYIVASGELESNFISSTGEQAKLGTLGPGDQFGYDAVLGERHDTTVVCTSDVEVLAVPREDLQKSLTDESYLSSVWKAPAQKRMRLRRQMSMALHDSLVAPGGVAVHEKAKPHPDATAERADPPTRLQPADFERLLRRSRVCELKPSQAAFEQGSLPAAVYLLKEGKCTVEVTSKSGETRVLGELTAGDHFGEAALLEGRTRRNSTVRCSDPSGCKVGVLGKHAFEAYLDVEPEVAQVFLAVAAQRQRGRLRTVITMAAERQECSTRRLAKGEVLYRQGDSADAFYLIESGSVQMSYVTEDGRMLPSKVHRKADVFGASGVYGSGTRRDTATALEDCTLKMIPHAHFQAMLRADSWIAEGIRRASSYGVDQNKSHGSHKTHAPHAPHAPYPPH</sequence>
<evidence type="ECO:0000313" key="12">
    <source>
        <dbReference type="EMBL" id="KAL1530162.1"/>
    </source>
</evidence>